<sequence length="230" mass="25475">MVRVLAVADEVCDALWGARAAALEPDLVLAAGDLPWDYLEFLASVTDRPVVFVPGNHDPAVSSARQHRSGQFLRAGMPCEPPRPAGCHNADGVVLDAAGLRIAGLGGCVRYRPGPNQYSQREYHKRAARLLRRVGRLQRRLPGPVDVLLTHAPPRGLGDEDDRPHVGIDALHPVLDRLHPRWHLHGHIHPYGHPRPDRRVGETTIRNVVPYRMFEIPDVRDSAPGDRDDP</sequence>
<dbReference type="PANTHER" id="PTHR12905:SF0">
    <property type="entry name" value="CALCINEURIN-LIKE PHOSPHOESTERASE DOMAIN-CONTAINING PROTEIN"/>
    <property type="match status" value="1"/>
</dbReference>
<feature type="domain" description="Calcineurin-like phosphoesterase" evidence="1">
    <location>
        <begin position="21"/>
        <end position="191"/>
    </location>
</feature>
<dbReference type="InterPro" id="IPR004843">
    <property type="entry name" value="Calcineurin-like_PHP"/>
</dbReference>
<evidence type="ECO:0000313" key="2">
    <source>
        <dbReference type="EMBL" id="MDT0350443.1"/>
    </source>
</evidence>
<dbReference type="SUPFAM" id="SSF56300">
    <property type="entry name" value="Metallo-dependent phosphatases"/>
    <property type="match status" value="1"/>
</dbReference>
<accession>A0ABU2NAE0</accession>
<dbReference type="InterPro" id="IPR029052">
    <property type="entry name" value="Metallo-depent_PP-like"/>
</dbReference>
<dbReference type="EMBL" id="JAVREJ010000007">
    <property type="protein sequence ID" value="MDT0350443.1"/>
    <property type="molecule type" value="Genomic_DNA"/>
</dbReference>
<dbReference type="RefSeq" id="WP_311556475.1">
    <property type="nucleotide sequence ID" value="NZ_JAVREJ010000007.1"/>
</dbReference>
<dbReference type="PANTHER" id="PTHR12905">
    <property type="entry name" value="METALLOPHOSPHOESTERASE"/>
    <property type="match status" value="1"/>
</dbReference>
<dbReference type="Proteomes" id="UP001183202">
    <property type="component" value="Unassembled WGS sequence"/>
</dbReference>
<dbReference type="InterPro" id="IPR051693">
    <property type="entry name" value="UPF0046_metallophosphoest"/>
</dbReference>
<dbReference type="Pfam" id="PF00149">
    <property type="entry name" value="Metallophos"/>
    <property type="match status" value="1"/>
</dbReference>
<organism evidence="2 3">
    <name type="scientific">Pseudonocardia charpentierae</name>
    <dbReference type="NCBI Taxonomy" id="3075545"/>
    <lineage>
        <taxon>Bacteria</taxon>
        <taxon>Bacillati</taxon>
        <taxon>Actinomycetota</taxon>
        <taxon>Actinomycetes</taxon>
        <taxon>Pseudonocardiales</taxon>
        <taxon>Pseudonocardiaceae</taxon>
        <taxon>Pseudonocardia</taxon>
    </lineage>
</organism>
<dbReference type="Gene3D" id="3.60.21.10">
    <property type="match status" value="1"/>
</dbReference>
<protein>
    <submittedName>
        <fullName evidence="2">Metallophosphoesterase</fullName>
    </submittedName>
</protein>
<evidence type="ECO:0000313" key="3">
    <source>
        <dbReference type="Proteomes" id="UP001183202"/>
    </source>
</evidence>
<name>A0ABU2NAE0_9PSEU</name>
<keyword evidence="3" id="KW-1185">Reference proteome</keyword>
<proteinExistence type="predicted"/>
<evidence type="ECO:0000259" key="1">
    <source>
        <dbReference type="Pfam" id="PF00149"/>
    </source>
</evidence>
<comment type="caution">
    <text evidence="2">The sequence shown here is derived from an EMBL/GenBank/DDBJ whole genome shotgun (WGS) entry which is preliminary data.</text>
</comment>
<reference evidence="3" key="1">
    <citation type="submission" date="2023-07" db="EMBL/GenBank/DDBJ databases">
        <title>30 novel species of actinomycetes from the DSMZ collection.</title>
        <authorList>
            <person name="Nouioui I."/>
        </authorList>
    </citation>
    <scope>NUCLEOTIDE SEQUENCE [LARGE SCALE GENOMIC DNA]</scope>
    <source>
        <strain evidence="3">DSM 45834</strain>
    </source>
</reference>
<gene>
    <name evidence="2" type="ORF">RM445_12995</name>
</gene>